<proteinExistence type="predicted"/>
<evidence type="ECO:0000313" key="2">
    <source>
        <dbReference type="Proteomes" id="UP000887577"/>
    </source>
</evidence>
<dbReference type="GO" id="GO:0016887">
    <property type="term" value="F:ATP hydrolysis activity"/>
    <property type="evidence" value="ECO:0007669"/>
    <property type="project" value="InterPro"/>
</dbReference>
<protein>
    <submittedName>
        <fullName evidence="3">ABC transporter domain-containing protein</fullName>
    </submittedName>
</protein>
<dbReference type="InterPro" id="IPR003439">
    <property type="entry name" value="ABC_transporter-like_ATP-bd"/>
</dbReference>
<dbReference type="WBParaSite" id="PSU_v2.g17971.t1">
    <property type="protein sequence ID" value="PSU_v2.g17971.t1"/>
    <property type="gene ID" value="PSU_v2.g17971"/>
</dbReference>
<keyword evidence="2" id="KW-1185">Reference proteome</keyword>
<accession>A0A914YKX0</accession>
<sequence length="105" mass="11171">MSGWIMWTINGIFEDIGTVQDGITTIAQPLTVQDREDAVPLQVTRGGVHFQDIHFHYGKKGGVIAGLDLVVKPGEKIGLVGPSGAGKSTLVNVLLRLYDLEAAAS</sequence>
<evidence type="ECO:0000259" key="1">
    <source>
        <dbReference type="Pfam" id="PF00005"/>
    </source>
</evidence>
<evidence type="ECO:0000313" key="3">
    <source>
        <dbReference type="WBParaSite" id="PSU_v2.g17971.t1"/>
    </source>
</evidence>
<dbReference type="PANTHER" id="PTHR24221">
    <property type="entry name" value="ATP-BINDING CASSETTE SUB-FAMILY B"/>
    <property type="match status" value="1"/>
</dbReference>
<dbReference type="Gene3D" id="3.40.50.300">
    <property type="entry name" value="P-loop containing nucleotide triphosphate hydrolases"/>
    <property type="match status" value="1"/>
</dbReference>
<dbReference type="AlphaFoldDB" id="A0A914YKX0"/>
<dbReference type="GO" id="GO:0005524">
    <property type="term" value="F:ATP binding"/>
    <property type="evidence" value="ECO:0007669"/>
    <property type="project" value="InterPro"/>
</dbReference>
<dbReference type="Pfam" id="PF00005">
    <property type="entry name" value="ABC_tran"/>
    <property type="match status" value="1"/>
</dbReference>
<name>A0A914YKX0_9BILA</name>
<feature type="domain" description="ABC transporter" evidence="1">
    <location>
        <begin position="66"/>
        <end position="99"/>
    </location>
</feature>
<dbReference type="SUPFAM" id="SSF52540">
    <property type="entry name" value="P-loop containing nucleoside triphosphate hydrolases"/>
    <property type="match status" value="1"/>
</dbReference>
<dbReference type="InterPro" id="IPR027417">
    <property type="entry name" value="P-loop_NTPase"/>
</dbReference>
<dbReference type="GO" id="GO:0034040">
    <property type="term" value="F:ATPase-coupled lipid transmembrane transporter activity"/>
    <property type="evidence" value="ECO:0007669"/>
    <property type="project" value="TreeGrafter"/>
</dbReference>
<dbReference type="Proteomes" id="UP000887577">
    <property type="component" value="Unplaced"/>
</dbReference>
<organism evidence="2 3">
    <name type="scientific">Panagrolaimus superbus</name>
    <dbReference type="NCBI Taxonomy" id="310955"/>
    <lineage>
        <taxon>Eukaryota</taxon>
        <taxon>Metazoa</taxon>
        <taxon>Ecdysozoa</taxon>
        <taxon>Nematoda</taxon>
        <taxon>Chromadorea</taxon>
        <taxon>Rhabditida</taxon>
        <taxon>Tylenchina</taxon>
        <taxon>Panagrolaimomorpha</taxon>
        <taxon>Panagrolaimoidea</taxon>
        <taxon>Panagrolaimidae</taxon>
        <taxon>Panagrolaimus</taxon>
    </lineage>
</organism>
<reference evidence="3" key="1">
    <citation type="submission" date="2022-11" db="UniProtKB">
        <authorList>
            <consortium name="WormBaseParasite"/>
        </authorList>
    </citation>
    <scope>IDENTIFICATION</scope>
</reference>
<dbReference type="PANTHER" id="PTHR24221:SF203">
    <property type="entry name" value="ATP-BINDING_PERMEASE FUSION ABC TRANSPORTER-RELATED"/>
    <property type="match status" value="1"/>
</dbReference>
<dbReference type="InterPro" id="IPR039421">
    <property type="entry name" value="Type_1_exporter"/>
</dbReference>